<dbReference type="AlphaFoldDB" id="A0AAW8JFR7"/>
<feature type="transmembrane region" description="Helical" evidence="1">
    <location>
        <begin position="21"/>
        <end position="40"/>
    </location>
</feature>
<sequence>MAKSFEQIQYLSFDFKRSRMSIALQLFLGLLISYCCYQTLNIWLFLSALLFASIAYIIFLKLPFAQHFEHLDQQDWTLKYAEQEQLVRVQIEKILDHQLYILIYFSEKKQRPLLVWQDQVSALQWKSLKTWAKLQ</sequence>
<comment type="caution">
    <text evidence="2">The sequence shown here is derived from an EMBL/GenBank/DDBJ whole genome shotgun (WGS) entry which is preliminary data.</text>
</comment>
<dbReference type="RefSeq" id="WP_308955228.1">
    <property type="nucleotide sequence ID" value="NZ_JAVICY010000001.1"/>
</dbReference>
<name>A0AAW8JFR7_9GAMM</name>
<organism evidence="2 3">
    <name type="scientific">Acinetobacter gerneri</name>
    <dbReference type="NCBI Taxonomy" id="202952"/>
    <lineage>
        <taxon>Bacteria</taxon>
        <taxon>Pseudomonadati</taxon>
        <taxon>Pseudomonadota</taxon>
        <taxon>Gammaproteobacteria</taxon>
        <taxon>Moraxellales</taxon>
        <taxon>Moraxellaceae</taxon>
        <taxon>Acinetobacter</taxon>
    </lineage>
</organism>
<feature type="transmembrane region" description="Helical" evidence="1">
    <location>
        <begin position="46"/>
        <end position="64"/>
    </location>
</feature>
<evidence type="ECO:0000313" key="2">
    <source>
        <dbReference type="EMBL" id="MDQ9070141.1"/>
    </source>
</evidence>
<gene>
    <name evidence="2" type="ORF">RFH51_01475</name>
</gene>
<keyword evidence="1" id="KW-1133">Transmembrane helix</keyword>
<protein>
    <submittedName>
        <fullName evidence="2">Uncharacterized protein</fullName>
    </submittedName>
</protein>
<evidence type="ECO:0000313" key="3">
    <source>
        <dbReference type="Proteomes" id="UP001243195"/>
    </source>
</evidence>
<dbReference type="Proteomes" id="UP001243195">
    <property type="component" value="Unassembled WGS sequence"/>
</dbReference>
<dbReference type="EMBL" id="JAVIDA010000001">
    <property type="protein sequence ID" value="MDQ9070141.1"/>
    <property type="molecule type" value="Genomic_DNA"/>
</dbReference>
<reference evidence="2" key="1">
    <citation type="submission" date="2023-08" db="EMBL/GenBank/DDBJ databases">
        <title>Emergence of clinically-relevant ST2 carbapenem-resistant Acinetobacter baumannii strains in hospital sewages in Zhejiang, East of China.</title>
        <authorList>
            <person name="Kaichao C."/>
            <person name="Zhang R."/>
        </authorList>
    </citation>
    <scope>NUCLEOTIDE SEQUENCE</scope>
    <source>
        <strain evidence="2">M-SY-60</strain>
    </source>
</reference>
<proteinExistence type="predicted"/>
<keyword evidence="1" id="KW-0472">Membrane</keyword>
<evidence type="ECO:0000256" key="1">
    <source>
        <dbReference type="SAM" id="Phobius"/>
    </source>
</evidence>
<keyword evidence="1" id="KW-0812">Transmembrane</keyword>
<accession>A0AAW8JFR7</accession>